<keyword evidence="2" id="KW-1185">Reference proteome</keyword>
<dbReference type="RefSeq" id="WP_346194374.1">
    <property type="nucleotide sequence ID" value="NZ_JBDJHV010000013.1"/>
</dbReference>
<protein>
    <submittedName>
        <fullName evidence="1">Phage baseplate assembly protein V</fullName>
    </submittedName>
</protein>
<reference evidence="1 2" key="1">
    <citation type="submission" date="2024-05" db="EMBL/GenBank/DDBJ databases">
        <authorList>
            <person name="De Oliveira J.P."/>
            <person name="Noriler S.A."/>
            <person name="De Oliveira A.G."/>
            <person name="Sipoli D.S."/>
        </authorList>
    </citation>
    <scope>NUCLEOTIDE SEQUENCE [LARGE SCALE GENOMIC DNA]</scope>
    <source>
        <strain evidence="1 2">LABIM186</strain>
    </source>
</reference>
<dbReference type="Gene3D" id="6.20.150.10">
    <property type="match status" value="1"/>
</dbReference>
<dbReference type="InterPro" id="IPR037026">
    <property type="entry name" value="Vgr_OB-fold_dom_sf"/>
</dbReference>
<proteinExistence type="predicted"/>
<evidence type="ECO:0000313" key="1">
    <source>
        <dbReference type="EMBL" id="MEO3954040.1"/>
    </source>
</evidence>
<dbReference type="Proteomes" id="UP001438292">
    <property type="component" value="Unassembled WGS sequence"/>
</dbReference>
<accession>A0ABV0H391</accession>
<dbReference type="EMBL" id="JBDQQU010000004">
    <property type="protein sequence ID" value="MEO3954040.1"/>
    <property type="molecule type" value="Genomic_DNA"/>
</dbReference>
<dbReference type="InterPro" id="IPR013046">
    <property type="entry name" value="GpV/Gp45"/>
</dbReference>
<gene>
    <name evidence="1" type="ORF">ABH309_06190</name>
</gene>
<dbReference type="NCBIfam" id="TIGR01644">
    <property type="entry name" value="phage_P2_V"/>
    <property type="match status" value="1"/>
</dbReference>
<sequence length="202" mass="21148">MNETLDEFGATIKYGTVSASKPGFARVRLPDMDNMRTMWLPIAYPKTQDDQACWTYDTGEQVAVLLDARGEDGVILGAIYSEADPPPTTSRDTFMVRFKDGALLEYDRASHTLTVSGVQKVVVQAGADIVLQAGGKVTVDAPDSEFSGNVLVKGKLVGQGGMAVSGGAGAAATISGDVLIDGNVNATGVMMDAGGNSNHHKH</sequence>
<organism evidence="1 2">
    <name type="scientific">Chromobacterium piscinae</name>
    <dbReference type="NCBI Taxonomy" id="686831"/>
    <lineage>
        <taxon>Bacteria</taxon>
        <taxon>Pseudomonadati</taxon>
        <taxon>Pseudomonadota</taxon>
        <taxon>Betaproteobacteria</taxon>
        <taxon>Neisseriales</taxon>
        <taxon>Chromobacteriaceae</taxon>
        <taxon>Chromobacterium</taxon>
    </lineage>
</organism>
<comment type="caution">
    <text evidence="1">The sequence shown here is derived from an EMBL/GenBank/DDBJ whole genome shotgun (WGS) entry which is preliminary data.</text>
</comment>
<evidence type="ECO:0000313" key="2">
    <source>
        <dbReference type="Proteomes" id="UP001438292"/>
    </source>
</evidence>
<name>A0ABV0H391_9NEIS</name>
<dbReference type="Gene3D" id="2.40.50.230">
    <property type="entry name" value="Gp5 N-terminal domain"/>
    <property type="match status" value="1"/>
</dbReference>